<evidence type="ECO:0000256" key="4">
    <source>
        <dbReference type="ARBA" id="ARBA00022692"/>
    </source>
</evidence>
<keyword evidence="5 8" id="KW-1133">Transmembrane helix</keyword>
<feature type="compositionally biased region" description="Polar residues" evidence="7">
    <location>
        <begin position="24"/>
        <end position="36"/>
    </location>
</feature>
<evidence type="ECO:0000256" key="8">
    <source>
        <dbReference type="SAM" id="Phobius"/>
    </source>
</evidence>
<evidence type="ECO:0000256" key="5">
    <source>
        <dbReference type="ARBA" id="ARBA00022989"/>
    </source>
</evidence>
<dbReference type="PANTHER" id="PTHR42709">
    <property type="entry name" value="ALKALINE PHOSPHATASE LIKE PROTEIN"/>
    <property type="match status" value="1"/>
</dbReference>
<gene>
    <name evidence="10" type="ORF">DLM65_08960</name>
</gene>
<evidence type="ECO:0000256" key="7">
    <source>
        <dbReference type="SAM" id="MobiDB-lite"/>
    </source>
</evidence>
<keyword evidence="4 8" id="KW-0812">Transmembrane</keyword>
<keyword evidence="3" id="KW-1003">Cell membrane</keyword>
<evidence type="ECO:0000313" key="11">
    <source>
        <dbReference type="Proteomes" id="UP000248724"/>
    </source>
</evidence>
<dbReference type="InterPro" id="IPR051311">
    <property type="entry name" value="DedA_domain"/>
</dbReference>
<dbReference type="GO" id="GO:0005886">
    <property type="term" value="C:plasma membrane"/>
    <property type="evidence" value="ECO:0007669"/>
    <property type="project" value="UniProtKB-SubCell"/>
</dbReference>
<feature type="compositionally biased region" description="Basic and acidic residues" evidence="7">
    <location>
        <begin position="43"/>
        <end position="57"/>
    </location>
</feature>
<comment type="subcellular location">
    <subcellularLocation>
        <location evidence="1">Cell membrane</location>
        <topology evidence="1">Multi-pass membrane protein</topology>
    </subcellularLocation>
</comment>
<evidence type="ECO:0000256" key="3">
    <source>
        <dbReference type="ARBA" id="ARBA00022475"/>
    </source>
</evidence>
<sequence length="274" mass="29382">MTRRRRLAPSWVWSRCSRNRRRLTTGSPQSSSTAGSNARGHASSREGRRLIGREPTNRGRMRARGPRPQNALPVTTFITHWVTSGGIVLVFLLMAAESCGIPFPSEVIMPFAGFLAAQGHINLTGAILAGTLGNVVGSLVAYGLAARFGRPLLLGPGRRIGIRESHLDLADRWFERHGLLAVLVGRVLPVVRTYISFPAGLARVPLVPFTLLTFIGALPWCIALAAGGYAVGANYDKISGPITIVAIILAVVVVGVVIGWLVRGRRQATARGQS</sequence>
<evidence type="ECO:0000256" key="2">
    <source>
        <dbReference type="ARBA" id="ARBA00010792"/>
    </source>
</evidence>
<accession>A0A2W5Z4E4</accession>
<feature type="transmembrane region" description="Helical" evidence="8">
    <location>
        <begin position="71"/>
        <end position="95"/>
    </location>
</feature>
<dbReference type="PANTHER" id="PTHR42709:SF6">
    <property type="entry name" value="UNDECAPRENYL PHOSPHATE TRANSPORTER A"/>
    <property type="match status" value="1"/>
</dbReference>
<evidence type="ECO:0000259" key="9">
    <source>
        <dbReference type="Pfam" id="PF09335"/>
    </source>
</evidence>
<name>A0A2W5Z4E4_9BACT</name>
<evidence type="ECO:0000256" key="1">
    <source>
        <dbReference type="ARBA" id="ARBA00004651"/>
    </source>
</evidence>
<organism evidence="10 11">
    <name type="scientific">Candidatus Aeolococcus gillhamiae</name>
    <dbReference type="NCBI Taxonomy" id="3127015"/>
    <lineage>
        <taxon>Bacteria</taxon>
        <taxon>Bacillati</taxon>
        <taxon>Candidatus Dormiibacterota</taxon>
        <taxon>Candidatus Dormibacteria</taxon>
        <taxon>Candidatus Aeolococcales</taxon>
        <taxon>Candidatus Aeolococcaceae</taxon>
        <taxon>Candidatus Aeolococcus</taxon>
    </lineage>
</organism>
<protein>
    <recommendedName>
        <fullName evidence="9">VTT domain-containing protein</fullName>
    </recommendedName>
</protein>
<dbReference type="InterPro" id="IPR032816">
    <property type="entry name" value="VTT_dom"/>
</dbReference>
<dbReference type="AlphaFoldDB" id="A0A2W5Z4E4"/>
<comment type="caution">
    <text evidence="10">The sequence shown here is derived from an EMBL/GenBank/DDBJ whole genome shotgun (WGS) entry which is preliminary data.</text>
</comment>
<feature type="domain" description="VTT" evidence="9">
    <location>
        <begin position="103"/>
        <end position="229"/>
    </location>
</feature>
<feature type="transmembrane region" description="Helical" evidence="8">
    <location>
        <begin position="126"/>
        <end position="145"/>
    </location>
</feature>
<evidence type="ECO:0000313" key="10">
    <source>
        <dbReference type="EMBL" id="PZR80162.1"/>
    </source>
</evidence>
<evidence type="ECO:0000256" key="6">
    <source>
        <dbReference type="ARBA" id="ARBA00023136"/>
    </source>
</evidence>
<dbReference type="EMBL" id="QHBU01000169">
    <property type="protein sequence ID" value="PZR80162.1"/>
    <property type="molecule type" value="Genomic_DNA"/>
</dbReference>
<reference evidence="10 11" key="1">
    <citation type="journal article" date="2017" name="Nature">
        <title>Atmospheric trace gases support primary production in Antarctic desert surface soil.</title>
        <authorList>
            <person name="Ji M."/>
            <person name="Greening C."/>
            <person name="Vanwonterghem I."/>
            <person name="Carere C.R."/>
            <person name="Bay S.K."/>
            <person name="Steen J.A."/>
            <person name="Montgomery K."/>
            <person name="Lines T."/>
            <person name="Beardall J."/>
            <person name="van Dorst J."/>
            <person name="Snape I."/>
            <person name="Stott M.B."/>
            <person name="Hugenholtz P."/>
            <person name="Ferrari B.C."/>
        </authorList>
    </citation>
    <scope>NUCLEOTIDE SEQUENCE [LARGE SCALE GENOMIC DNA]</scope>
    <source>
        <strain evidence="10">RRmetagenome_bin12</strain>
    </source>
</reference>
<feature type="region of interest" description="Disordered" evidence="7">
    <location>
        <begin position="22"/>
        <end position="69"/>
    </location>
</feature>
<dbReference type="Pfam" id="PF09335">
    <property type="entry name" value="VTT_dom"/>
    <property type="match status" value="1"/>
</dbReference>
<comment type="similarity">
    <text evidence="2">Belongs to the DedA family.</text>
</comment>
<keyword evidence="6 8" id="KW-0472">Membrane</keyword>
<proteinExistence type="inferred from homology"/>
<feature type="transmembrane region" description="Helical" evidence="8">
    <location>
        <begin position="242"/>
        <end position="262"/>
    </location>
</feature>
<dbReference type="Proteomes" id="UP000248724">
    <property type="component" value="Unassembled WGS sequence"/>
</dbReference>
<feature type="transmembrane region" description="Helical" evidence="8">
    <location>
        <begin position="207"/>
        <end position="230"/>
    </location>
</feature>